<feature type="transmembrane region" description="Helical" evidence="1">
    <location>
        <begin position="70"/>
        <end position="89"/>
    </location>
</feature>
<keyword evidence="1" id="KW-0472">Membrane</keyword>
<dbReference type="EMBL" id="CP067099">
    <property type="protein sequence ID" value="QQO62350.1"/>
    <property type="molecule type" value="Genomic_DNA"/>
</dbReference>
<keyword evidence="1" id="KW-0812">Transmembrane</keyword>
<feature type="transmembrane region" description="Helical" evidence="1">
    <location>
        <begin position="165"/>
        <end position="187"/>
    </location>
</feature>
<evidence type="ECO:0000313" key="3">
    <source>
        <dbReference type="Proteomes" id="UP000596157"/>
    </source>
</evidence>
<dbReference type="InterPro" id="IPR049458">
    <property type="entry name" value="EpsG-like"/>
</dbReference>
<name>A0ABX7AED6_9GAMM</name>
<organism evidence="2 3">
    <name type="scientific">Providencia manganoxydans</name>
    <dbReference type="NCBI Taxonomy" id="2923283"/>
    <lineage>
        <taxon>Bacteria</taxon>
        <taxon>Pseudomonadati</taxon>
        <taxon>Pseudomonadota</taxon>
        <taxon>Gammaproteobacteria</taxon>
        <taxon>Enterobacterales</taxon>
        <taxon>Morganellaceae</taxon>
        <taxon>Providencia</taxon>
    </lineage>
</organism>
<feature type="transmembrane region" description="Helical" evidence="1">
    <location>
        <begin position="6"/>
        <end position="24"/>
    </location>
</feature>
<accession>A0ABX7AED6</accession>
<gene>
    <name evidence="2" type="ORF">JI723_19410</name>
</gene>
<dbReference type="Proteomes" id="UP000596157">
    <property type="component" value="Chromosome"/>
</dbReference>
<feature type="transmembrane region" description="Helical" evidence="1">
    <location>
        <begin position="324"/>
        <end position="342"/>
    </location>
</feature>
<feature type="transmembrane region" description="Helical" evidence="1">
    <location>
        <begin position="248"/>
        <end position="267"/>
    </location>
</feature>
<sequence>MITLYSIFIFVAIGYLLQLFNIIGNNINDKLLLLVVAYLLILLAGLNTTSNDYREYIDMFMRASMLPLDQYNQIHGEFFFLAITGFIYNMFGSHEYVFVFIATISIFITFYIIFKDSQLAFLSILIYLSHAFLNKEMIQIRAGITSAIVLFAISMQAKGQKWNSLLLILLSGLFHSSGFIAIIPHLICRFVKDSNQVKLSYCLITLACVFYILDGFKLSIPVLQSLGLLSDSVQNYLVWDEYNYDLGILNPNTVKQLIVLILAMYYFNENKFYATYYCYFYIGISWLIAFSSTAIIAARVSSILSVSELILIPAIVLNAKKNRIILGCFFLFLYSAMFIINIEYKEIIKNLELGVF</sequence>
<feature type="transmembrane region" description="Helical" evidence="1">
    <location>
        <begin position="96"/>
        <end position="113"/>
    </location>
</feature>
<dbReference type="Pfam" id="PF14897">
    <property type="entry name" value="EpsG"/>
    <property type="match status" value="1"/>
</dbReference>
<dbReference type="RefSeq" id="WP_337979658.1">
    <property type="nucleotide sequence ID" value="NZ_CP067099.1"/>
</dbReference>
<reference evidence="3" key="1">
    <citation type="submission" date="2021-01" db="EMBL/GenBank/DDBJ databases">
        <title>Providencia vermicola LLDRA6, a soil-borne Mn(II)-oxidizing bacterium, exploits a strategy of superoxide production coupled to hydrogen peroxide consumption to generate Mn oxides, as revealed by transcriptional up-regulation of genes for phenylacetic acid catabolism.</title>
        <authorList>
            <person name="Chen S."/>
            <person name="Ding Z."/>
            <person name="Chen J."/>
            <person name="Luo J."/>
            <person name="Ruan X."/>
            <person name="Li Z."/>
            <person name="Liao F."/>
            <person name="He J."/>
            <person name="Li D."/>
        </authorList>
    </citation>
    <scope>NUCLEOTIDE SEQUENCE [LARGE SCALE GENOMIC DNA]</scope>
    <source>
        <strain evidence="3">LLDRA6</strain>
    </source>
</reference>
<keyword evidence="1" id="KW-1133">Transmembrane helix</keyword>
<proteinExistence type="predicted"/>
<protein>
    <submittedName>
        <fullName evidence="2">EpsG family protein</fullName>
    </submittedName>
</protein>
<feature type="transmembrane region" description="Helical" evidence="1">
    <location>
        <begin position="31"/>
        <end position="50"/>
    </location>
</feature>
<feature type="transmembrane region" description="Helical" evidence="1">
    <location>
        <begin position="199"/>
        <end position="220"/>
    </location>
</feature>
<dbReference type="GeneID" id="92280934"/>
<keyword evidence="3" id="KW-1185">Reference proteome</keyword>
<feature type="transmembrane region" description="Helical" evidence="1">
    <location>
        <begin position="279"/>
        <end position="304"/>
    </location>
</feature>
<evidence type="ECO:0000256" key="1">
    <source>
        <dbReference type="SAM" id="Phobius"/>
    </source>
</evidence>
<evidence type="ECO:0000313" key="2">
    <source>
        <dbReference type="EMBL" id="QQO62350.1"/>
    </source>
</evidence>